<dbReference type="Pfam" id="PF00668">
    <property type="entry name" value="Condensation"/>
    <property type="match status" value="1"/>
</dbReference>
<dbReference type="Gene3D" id="3.30.559.10">
    <property type="entry name" value="Chloramphenicol acetyltransferase-like domain"/>
    <property type="match status" value="1"/>
</dbReference>
<dbReference type="GO" id="GO:0008610">
    <property type="term" value="P:lipid biosynthetic process"/>
    <property type="evidence" value="ECO:0007669"/>
    <property type="project" value="UniProtKB-ARBA"/>
</dbReference>
<dbReference type="GO" id="GO:0003824">
    <property type="term" value="F:catalytic activity"/>
    <property type="evidence" value="ECO:0007669"/>
    <property type="project" value="InterPro"/>
</dbReference>
<dbReference type="Proteomes" id="UP000326912">
    <property type="component" value="Unassembled WGS sequence"/>
</dbReference>
<evidence type="ECO:0000313" key="2">
    <source>
        <dbReference type="EMBL" id="GER90185.1"/>
    </source>
</evidence>
<protein>
    <recommendedName>
        <fullName evidence="1">Condensation domain-containing protein</fullName>
    </recommendedName>
</protein>
<comment type="caution">
    <text evidence="2">The sequence shown here is derived from an EMBL/GenBank/DDBJ whole genome shotgun (WGS) entry which is preliminary data.</text>
</comment>
<keyword evidence="3" id="KW-1185">Reference proteome</keyword>
<name>A0A5J4KQN3_9CHLR</name>
<evidence type="ECO:0000259" key="1">
    <source>
        <dbReference type="Pfam" id="PF00668"/>
    </source>
</evidence>
<dbReference type="InterPro" id="IPR001242">
    <property type="entry name" value="Condensation_dom"/>
</dbReference>
<organism evidence="2 3">
    <name type="scientific">Dictyobacter vulcani</name>
    <dbReference type="NCBI Taxonomy" id="2607529"/>
    <lineage>
        <taxon>Bacteria</taxon>
        <taxon>Bacillati</taxon>
        <taxon>Chloroflexota</taxon>
        <taxon>Ktedonobacteria</taxon>
        <taxon>Ktedonobacterales</taxon>
        <taxon>Dictyobacteraceae</taxon>
        <taxon>Dictyobacter</taxon>
    </lineage>
</organism>
<proteinExistence type="predicted"/>
<reference evidence="2 3" key="1">
    <citation type="submission" date="2019-10" db="EMBL/GenBank/DDBJ databases">
        <title>Dictyobacter vulcani sp. nov., within the class Ktedonobacteria, isolated from soil of volcanic Mt. Zao.</title>
        <authorList>
            <person name="Zheng Y."/>
            <person name="Wang C.M."/>
            <person name="Sakai Y."/>
            <person name="Abe K."/>
            <person name="Yokota A."/>
            <person name="Yabe S."/>
        </authorList>
    </citation>
    <scope>NUCLEOTIDE SEQUENCE [LARGE SCALE GENOMIC DNA]</scope>
    <source>
        <strain evidence="2 3">W12</strain>
    </source>
</reference>
<dbReference type="EMBL" id="BKZW01000002">
    <property type="protein sequence ID" value="GER90185.1"/>
    <property type="molecule type" value="Genomic_DNA"/>
</dbReference>
<accession>A0A5J4KQN3</accession>
<dbReference type="PANTHER" id="PTHR45398:SF1">
    <property type="entry name" value="ENZYME, PUTATIVE (JCVI)-RELATED"/>
    <property type="match status" value="1"/>
</dbReference>
<dbReference type="SUPFAM" id="SSF52777">
    <property type="entry name" value="CoA-dependent acyltransferases"/>
    <property type="match status" value="1"/>
</dbReference>
<dbReference type="Gene3D" id="3.30.559.30">
    <property type="entry name" value="Nonribosomal peptide synthetase, condensation domain"/>
    <property type="match status" value="1"/>
</dbReference>
<dbReference type="PANTHER" id="PTHR45398">
    <property type="match status" value="1"/>
</dbReference>
<gene>
    <name evidence="2" type="ORF">KDW_43470</name>
</gene>
<dbReference type="InterPro" id="IPR023213">
    <property type="entry name" value="CAT-like_dom_sf"/>
</dbReference>
<dbReference type="AlphaFoldDB" id="A0A5J4KQN3"/>
<feature type="domain" description="Condensation" evidence="1">
    <location>
        <begin position="13"/>
        <end position="153"/>
    </location>
</feature>
<evidence type="ECO:0000313" key="3">
    <source>
        <dbReference type="Proteomes" id="UP000326912"/>
    </source>
</evidence>
<sequence>MRELSGFLHDQPSPLPELTFQYADYALWQREWLQGEELERQLSYWKQQLQGAPETVALFTDHPRTPVQTFNGAYQVRVLPAALCRQLKELTRQEDSTLFMTLLAAFKILIARYSGQDDIVLGTPIANRNRAEIEQIIGFFVNTLVLRTDLSGNPRSARSCSACVMFPWEPIHTRTCHLSRLWKRCK</sequence>